<keyword evidence="1" id="KW-0175">Coiled coil</keyword>
<evidence type="ECO:0000313" key="3">
    <source>
        <dbReference type="EMBL" id="KAK3763664.1"/>
    </source>
</evidence>
<sequence length="367" mass="41661">MKNVYRIKTPNRKLRECATALGGTQKDKTSRLGETYIFVSRYFLALARLGSRDVCKYLPEDCQDGDDLTTKISPLFRPFQNPPWNLRHIACKTNSRKIVTKNKTQKMAPSQLVLLLGILVFHILWTTQAAPAKADHPIVSKDTDENSLLKNKLGRIRELIAQLDAEGEKSELAKEKVAAQEKEMRSLGREDIEKFKTVAEGLKAHHAHKTLDPPKPTLPTEDSIEVLAQALARLRSSQADEPGSDGERMGTRYNQKIRLEKPEKEAFEETEMGKSLQQTIAEALARLQDEDQPPRRVQQPLPPSYKNFRDEAIRMVESHLLRDLALADKLGLSVDDLIQDFEEEESREENLMKLENSLASLIAERDD</sequence>
<organism evidence="3 4">
    <name type="scientific">Elysia crispata</name>
    <name type="common">lettuce slug</name>
    <dbReference type="NCBI Taxonomy" id="231223"/>
    <lineage>
        <taxon>Eukaryota</taxon>
        <taxon>Metazoa</taxon>
        <taxon>Spiralia</taxon>
        <taxon>Lophotrochozoa</taxon>
        <taxon>Mollusca</taxon>
        <taxon>Gastropoda</taxon>
        <taxon>Heterobranchia</taxon>
        <taxon>Euthyneura</taxon>
        <taxon>Panpulmonata</taxon>
        <taxon>Sacoglossa</taxon>
        <taxon>Placobranchoidea</taxon>
        <taxon>Plakobranchidae</taxon>
        <taxon>Elysia</taxon>
    </lineage>
</organism>
<dbReference type="EMBL" id="JAWDGP010004525">
    <property type="protein sequence ID" value="KAK3763664.1"/>
    <property type="molecule type" value="Genomic_DNA"/>
</dbReference>
<dbReference type="AlphaFoldDB" id="A0AAE1DAL7"/>
<keyword evidence="2" id="KW-0812">Transmembrane</keyword>
<reference evidence="3" key="1">
    <citation type="journal article" date="2023" name="G3 (Bethesda)">
        <title>A reference genome for the long-term kleptoplast-retaining sea slug Elysia crispata morphotype clarki.</title>
        <authorList>
            <person name="Eastman K.E."/>
            <person name="Pendleton A.L."/>
            <person name="Shaikh M.A."/>
            <person name="Suttiyut T."/>
            <person name="Ogas R."/>
            <person name="Tomko P."/>
            <person name="Gavelis G."/>
            <person name="Widhalm J.R."/>
            <person name="Wisecaver J.H."/>
        </authorList>
    </citation>
    <scope>NUCLEOTIDE SEQUENCE</scope>
    <source>
        <strain evidence="3">ECLA1</strain>
    </source>
</reference>
<evidence type="ECO:0000256" key="2">
    <source>
        <dbReference type="SAM" id="Phobius"/>
    </source>
</evidence>
<keyword evidence="4" id="KW-1185">Reference proteome</keyword>
<gene>
    <name evidence="3" type="ORF">RRG08_051186</name>
</gene>
<feature type="coiled-coil region" evidence="1">
    <location>
        <begin position="334"/>
        <end position="364"/>
    </location>
</feature>
<feature type="coiled-coil region" evidence="1">
    <location>
        <begin position="146"/>
        <end position="190"/>
    </location>
</feature>
<keyword evidence="2" id="KW-1133">Transmembrane helix</keyword>
<proteinExistence type="predicted"/>
<accession>A0AAE1DAL7</accession>
<name>A0AAE1DAL7_9GAST</name>
<keyword evidence="2" id="KW-0472">Membrane</keyword>
<evidence type="ECO:0000256" key="1">
    <source>
        <dbReference type="SAM" id="Coils"/>
    </source>
</evidence>
<dbReference type="Proteomes" id="UP001283361">
    <property type="component" value="Unassembled WGS sequence"/>
</dbReference>
<protein>
    <submittedName>
        <fullName evidence="3">Uncharacterized protein</fullName>
    </submittedName>
</protein>
<evidence type="ECO:0000313" key="4">
    <source>
        <dbReference type="Proteomes" id="UP001283361"/>
    </source>
</evidence>
<feature type="transmembrane region" description="Helical" evidence="2">
    <location>
        <begin position="107"/>
        <end position="125"/>
    </location>
</feature>
<comment type="caution">
    <text evidence="3">The sequence shown here is derived from an EMBL/GenBank/DDBJ whole genome shotgun (WGS) entry which is preliminary data.</text>
</comment>